<organism evidence="2 3">
    <name type="scientific">Schizopora paradoxa</name>
    <dbReference type="NCBI Taxonomy" id="27342"/>
    <lineage>
        <taxon>Eukaryota</taxon>
        <taxon>Fungi</taxon>
        <taxon>Dikarya</taxon>
        <taxon>Basidiomycota</taxon>
        <taxon>Agaricomycotina</taxon>
        <taxon>Agaricomycetes</taxon>
        <taxon>Hymenochaetales</taxon>
        <taxon>Schizoporaceae</taxon>
        <taxon>Schizopora</taxon>
    </lineage>
</organism>
<sequence length="97" mass="10849">MRWIRVPGHLKNRPTRRPSPPAKRRPVISQEPRTFAARRSNIVNMDYQRPVGRHLPAPSTPRNPAVAVSTSPNCAHHFRRTTSLAACPTRSPSSHGS</sequence>
<evidence type="ECO:0000313" key="2">
    <source>
        <dbReference type="EMBL" id="KLO09999.1"/>
    </source>
</evidence>
<name>A0A0H2RE01_9AGAM</name>
<dbReference type="EMBL" id="KQ086038">
    <property type="protein sequence ID" value="KLO09999.1"/>
    <property type="molecule type" value="Genomic_DNA"/>
</dbReference>
<keyword evidence="3" id="KW-1185">Reference proteome</keyword>
<evidence type="ECO:0000313" key="3">
    <source>
        <dbReference type="Proteomes" id="UP000053477"/>
    </source>
</evidence>
<reference evidence="2 3" key="1">
    <citation type="submission" date="2015-04" db="EMBL/GenBank/DDBJ databases">
        <title>Complete genome sequence of Schizopora paradoxa KUC8140, a cosmopolitan wood degrader in East Asia.</title>
        <authorList>
            <consortium name="DOE Joint Genome Institute"/>
            <person name="Min B."/>
            <person name="Park H."/>
            <person name="Jang Y."/>
            <person name="Kim J.-J."/>
            <person name="Kim K.H."/>
            <person name="Pangilinan J."/>
            <person name="Lipzen A."/>
            <person name="Riley R."/>
            <person name="Grigoriev I.V."/>
            <person name="Spatafora J.W."/>
            <person name="Choi I.-G."/>
        </authorList>
    </citation>
    <scope>NUCLEOTIDE SEQUENCE [LARGE SCALE GENOMIC DNA]</scope>
    <source>
        <strain evidence="2 3">KUC8140</strain>
    </source>
</reference>
<feature type="region of interest" description="Disordered" evidence="1">
    <location>
        <begin position="1"/>
        <end position="28"/>
    </location>
</feature>
<feature type="compositionally biased region" description="Basic residues" evidence="1">
    <location>
        <begin position="8"/>
        <end position="26"/>
    </location>
</feature>
<gene>
    <name evidence="2" type="ORF">SCHPADRAFT_538099</name>
</gene>
<evidence type="ECO:0000256" key="1">
    <source>
        <dbReference type="SAM" id="MobiDB-lite"/>
    </source>
</evidence>
<proteinExistence type="predicted"/>
<dbReference type="InParanoid" id="A0A0H2RE01"/>
<protein>
    <submittedName>
        <fullName evidence="2">Uncharacterized protein</fullName>
    </submittedName>
</protein>
<accession>A0A0H2RE01</accession>
<dbReference type="Proteomes" id="UP000053477">
    <property type="component" value="Unassembled WGS sequence"/>
</dbReference>
<dbReference type="AlphaFoldDB" id="A0A0H2RE01"/>